<gene>
    <name evidence="1" type="ORF">RR46_03753</name>
</gene>
<reference evidence="1 2" key="1">
    <citation type="journal article" date="2015" name="Nat. Commun.">
        <title>Outbred genome sequencing and CRISPR/Cas9 gene editing in butterflies.</title>
        <authorList>
            <person name="Li X."/>
            <person name="Fan D."/>
            <person name="Zhang W."/>
            <person name="Liu G."/>
            <person name="Zhang L."/>
            <person name="Zhao L."/>
            <person name="Fang X."/>
            <person name="Chen L."/>
            <person name="Dong Y."/>
            <person name="Chen Y."/>
            <person name="Ding Y."/>
            <person name="Zhao R."/>
            <person name="Feng M."/>
            <person name="Zhu Y."/>
            <person name="Feng Y."/>
            <person name="Jiang X."/>
            <person name="Zhu D."/>
            <person name="Xiang H."/>
            <person name="Feng X."/>
            <person name="Li S."/>
            <person name="Wang J."/>
            <person name="Zhang G."/>
            <person name="Kronforst M.R."/>
            <person name="Wang W."/>
        </authorList>
    </citation>
    <scope>NUCLEOTIDE SEQUENCE [LARGE SCALE GENOMIC DNA]</scope>
    <source>
        <strain evidence="1">Ya'a_city_454_Px</strain>
        <tissue evidence="1">Whole body</tissue>
    </source>
</reference>
<evidence type="ECO:0000313" key="2">
    <source>
        <dbReference type="Proteomes" id="UP000053268"/>
    </source>
</evidence>
<evidence type="ECO:0000313" key="1">
    <source>
        <dbReference type="EMBL" id="KPI99388.1"/>
    </source>
</evidence>
<name>A0A194Q227_PAPXU</name>
<protein>
    <submittedName>
        <fullName evidence="1">Uncharacterized protein</fullName>
    </submittedName>
</protein>
<sequence length="93" mass="10403">MNKRHRDRLGERARRVWRECARAHAPSPMKTRARNGGLLALVAPVLFTFPFVTRTAFSQSPSSAGRPARVRRADRHGRAAVASAVCYCCRLTL</sequence>
<keyword evidence="2" id="KW-1185">Reference proteome</keyword>
<dbReference type="Proteomes" id="UP000053268">
    <property type="component" value="Unassembled WGS sequence"/>
</dbReference>
<dbReference type="AlphaFoldDB" id="A0A194Q227"/>
<accession>A0A194Q227</accession>
<dbReference type="EMBL" id="KQ459579">
    <property type="protein sequence ID" value="KPI99388.1"/>
    <property type="molecule type" value="Genomic_DNA"/>
</dbReference>
<proteinExistence type="predicted"/>
<organism evidence="1 2">
    <name type="scientific">Papilio xuthus</name>
    <name type="common">Asian swallowtail butterfly</name>
    <dbReference type="NCBI Taxonomy" id="66420"/>
    <lineage>
        <taxon>Eukaryota</taxon>
        <taxon>Metazoa</taxon>
        <taxon>Ecdysozoa</taxon>
        <taxon>Arthropoda</taxon>
        <taxon>Hexapoda</taxon>
        <taxon>Insecta</taxon>
        <taxon>Pterygota</taxon>
        <taxon>Neoptera</taxon>
        <taxon>Endopterygota</taxon>
        <taxon>Lepidoptera</taxon>
        <taxon>Glossata</taxon>
        <taxon>Ditrysia</taxon>
        <taxon>Papilionoidea</taxon>
        <taxon>Papilionidae</taxon>
        <taxon>Papilioninae</taxon>
        <taxon>Papilio</taxon>
    </lineage>
</organism>